<dbReference type="STRING" id="7398.A0A1A9ZNN1"/>
<evidence type="ECO:0000256" key="2">
    <source>
        <dbReference type="ARBA" id="ARBA00022690"/>
    </source>
</evidence>
<dbReference type="SUPFAM" id="SSF56574">
    <property type="entry name" value="Serpins"/>
    <property type="match status" value="1"/>
</dbReference>
<accession>A0A1A9ZNN1</accession>
<evidence type="ECO:0000256" key="1">
    <source>
        <dbReference type="ARBA" id="ARBA00009500"/>
    </source>
</evidence>
<feature type="domain" description="Serpin" evidence="5">
    <location>
        <begin position="20"/>
        <end position="379"/>
    </location>
</feature>
<evidence type="ECO:0000313" key="7">
    <source>
        <dbReference type="Proteomes" id="UP000092445"/>
    </source>
</evidence>
<dbReference type="InterPro" id="IPR036186">
    <property type="entry name" value="Serpin_sf"/>
</dbReference>
<comment type="similarity">
    <text evidence="1 4">Belongs to the serpin family.</text>
</comment>
<evidence type="ECO:0000259" key="5">
    <source>
        <dbReference type="SMART" id="SM00093"/>
    </source>
</evidence>
<reference evidence="6" key="2">
    <citation type="submission" date="2020-05" db="UniProtKB">
        <authorList>
            <consortium name="EnsemblMetazoa"/>
        </authorList>
    </citation>
    <scope>IDENTIFICATION</scope>
    <source>
        <strain evidence="6">IAEA</strain>
    </source>
</reference>
<name>A0A1A9ZNN1_GLOPL</name>
<dbReference type="InterPro" id="IPR000215">
    <property type="entry name" value="Serpin_fam"/>
</dbReference>
<protein>
    <recommendedName>
        <fullName evidence="5">Serpin domain-containing protein</fullName>
    </recommendedName>
</protein>
<proteinExistence type="inferred from homology"/>
<dbReference type="InterPro" id="IPR023796">
    <property type="entry name" value="Serpin_dom"/>
</dbReference>
<dbReference type="PANTHER" id="PTHR11461:SF211">
    <property type="entry name" value="GH10112P-RELATED"/>
    <property type="match status" value="1"/>
</dbReference>
<dbReference type="PROSITE" id="PS00284">
    <property type="entry name" value="SERPIN"/>
    <property type="match status" value="1"/>
</dbReference>
<dbReference type="AlphaFoldDB" id="A0A1A9ZNN1"/>
<dbReference type="EnsemblMetazoa" id="GPAI020254-RA">
    <property type="protein sequence ID" value="GPAI020254-PA"/>
    <property type="gene ID" value="GPAI020254"/>
</dbReference>
<evidence type="ECO:0000256" key="4">
    <source>
        <dbReference type="RuleBase" id="RU000411"/>
    </source>
</evidence>
<evidence type="ECO:0000256" key="3">
    <source>
        <dbReference type="ARBA" id="ARBA00022900"/>
    </source>
</evidence>
<dbReference type="SMART" id="SM00093">
    <property type="entry name" value="SERPIN"/>
    <property type="match status" value="1"/>
</dbReference>
<dbReference type="Proteomes" id="UP000092445">
    <property type="component" value="Unassembled WGS sequence"/>
</dbReference>
<dbReference type="InterPro" id="IPR023795">
    <property type="entry name" value="Serpin_CS"/>
</dbReference>
<evidence type="ECO:0000313" key="6">
    <source>
        <dbReference type="EnsemblMetazoa" id="GPAI020254-PA"/>
    </source>
</evidence>
<dbReference type="Gene3D" id="3.30.497.10">
    <property type="entry name" value="Antithrombin, subunit I, domain 2"/>
    <property type="match status" value="1"/>
</dbReference>
<dbReference type="Pfam" id="PF00079">
    <property type="entry name" value="Serpin"/>
    <property type="match status" value="1"/>
</dbReference>
<dbReference type="VEuPathDB" id="VectorBase:GPAI020254"/>
<dbReference type="InterPro" id="IPR042185">
    <property type="entry name" value="Serpin_sf_2"/>
</dbReference>
<reference evidence="7" key="1">
    <citation type="submission" date="2014-03" db="EMBL/GenBank/DDBJ databases">
        <authorList>
            <person name="Aksoy S."/>
            <person name="Warren W."/>
            <person name="Wilson R.K."/>
        </authorList>
    </citation>
    <scope>NUCLEOTIDE SEQUENCE [LARGE SCALE GENOMIC DNA]</scope>
    <source>
        <strain evidence="7">IAEA</strain>
    </source>
</reference>
<dbReference type="PANTHER" id="PTHR11461">
    <property type="entry name" value="SERINE PROTEASE INHIBITOR, SERPIN"/>
    <property type="match status" value="1"/>
</dbReference>
<organism evidence="6 7">
    <name type="scientific">Glossina pallidipes</name>
    <name type="common">Tsetse fly</name>
    <dbReference type="NCBI Taxonomy" id="7398"/>
    <lineage>
        <taxon>Eukaryota</taxon>
        <taxon>Metazoa</taxon>
        <taxon>Ecdysozoa</taxon>
        <taxon>Arthropoda</taxon>
        <taxon>Hexapoda</taxon>
        <taxon>Insecta</taxon>
        <taxon>Pterygota</taxon>
        <taxon>Neoptera</taxon>
        <taxon>Endopterygota</taxon>
        <taxon>Diptera</taxon>
        <taxon>Brachycera</taxon>
        <taxon>Muscomorpha</taxon>
        <taxon>Hippoboscoidea</taxon>
        <taxon>Glossinidae</taxon>
        <taxon>Glossina</taxon>
    </lineage>
</organism>
<dbReference type="GO" id="GO:0004867">
    <property type="term" value="F:serine-type endopeptidase inhibitor activity"/>
    <property type="evidence" value="ECO:0007669"/>
    <property type="project" value="UniProtKB-KW"/>
</dbReference>
<sequence>MFSKQSQAQNLDRNLRDFAMKTYQEMTEGSRKFLFSPFLIQMTGAVLHLGAKGSKSGVEIDKCFHFDPNKNSEIEIADYFYLRLSYLQTSKSLKFANRIYMEEGNEMKDTFSKLLNEKFLLDVESVTFSKPKKVLARINEYTASKTSNLMHPTVYEDEFFAFEKLLAVNVLYFRGKWETEFPPKYTSIKEFYVKKNIVVPIHMMHLKAELNYASLPQIDATVLELPYEDGDEKWSMSMLVFLPDKHTTLEDVESKFYKLYFGDVLEAMFSTLVSVELPRFSHEERGDFTYHLEELGLNRTLKRTNDFDKMLKSPTELELAAMGIQFFIDVHEEGANQAPEVIGDGKQFIANRPFMYAVICKSNILDEPLLLLMGRYTAFYDVILK</sequence>
<keyword evidence="2" id="KW-0646">Protease inhibitor</keyword>
<dbReference type="InterPro" id="IPR042178">
    <property type="entry name" value="Serpin_sf_1"/>
</dbReference>
<dbReference type="GO" id="GO:0005615">
    <property type="term" value="C:extracellular space"/>
    <property type="evidence" value="ECO:0007669"/>
    <property type="project" value="InterPro"/>
</dbReference>
<keyword evidence="3" id="KW-0722">Serine protease inhibitor</keyword>
<keyword evidence="7" id="KW-1185">Reference proteome</keyword>
<dbReference type="Gene3D" id="2.30.39.10">
    <property type="entry name" value="Alpha-1-antitrypsin, domain 1"/>
    <property type="match status" value="1"/>
</dbReference>